<dbReference type="AlphaFoldDB" id="A0A411DHP5"/>
<protein>
    <submittedName>
        <fullName evidence="2">DUF4919 domain-containing protein</fullName>
    </submittedName>
</protein>
<evidence type="ECO:0000313" key="2">
    <source>
        <dbReference type="EMBL" id="QBA19857.1"/>
    </source>
</evidence>
<keyword evidence="1" id="KW-0732">Signal</keyword>
<gene>
    <name evidence="2" type="ORF">EU348_01215</name>
</gene>
<organism evidence="2">
    <name type="scientific">Chryseobacterium indologenes</name>
    <name type="common">Flavobacterium indologenes</name>
    <dbReference type="NCBI Taxonomy" id="253"/>
    <lineage>
        <taxon>Bacteria</taxon>
        <taxon>Pseudomonadati</taxon>
        <taxon>Bacteroidota</taxon>
        <taxon>Flavobacteriia</taxon>
        <taxon>Flavobacteriales</taxon>
        <taxon>Weeksellaceae</taxon>
        <taxon>Chryseobacterium group</taxon>
        <taxon>Chryseobacterium</taxon>
    </lineage>
</organism>
<dbReference type="InterPro" id="IPR032578">
    <property type="entry name" value="DUF4919"/>
</dbReference>
<sequence>MRKYIISGLLVLIFQAFSAQINTELIKKNVTENPQENFYKLLDVFKVNPSELTQEQLNQLYYGSKFIKIGYTIGNYNSESGTFWKPAQKRLSKSKAEKMVTEAESKYAINPLNKNLLDDMMNIYSALDDHKKRELCAKQKDLIIQTIEKSGDGKSEESAICVLTPGEVLQQLENLATSGPRAEFSQKMKQLSDGSILTIYKIGDREVFVKLVGGYFF</sequence>
<dbReference type="EMBL" id="CP035532">
    <property type="protein sequence ID" value="QBA19857.1"/>
    <property type="molecule type" value="Genomic_DNA"/>
</dbReference>
<name>A0A411DHP5_CHRID</name>
<dbReference type="Pfam" id="PF16266">
    <property type="entry name" value="DUF4919"/>
    <property type="match status" value="1"/>
</dbReference>
<feature type="chain" id="PRO_5019078772" evidence="1">
    <location>
        <begin position="20"/>
        <end position="217"/>
    </location>
</feature>
<reference evidence="2" key="1">
    <citation type="submission" date="2019-01" db="EMBL/GenBank/DDBJ databases">
        <title>Whole Genome Sequencing for Putative Detection of Antimicrobial Resistance and Potential Virulence Factors in Chryseobacterium indologenes isolated from Nile Tilapia in Tanzania.</title>
        <authorList>
            <person name="Mwega E."/>
            <person name="Mutoloki S."/>
            <person name="Mugimba K."/>
            <person name="Colquhoun D."/>
            <person name="Mdegela R."/>
            <person name="Evensen O."/>
            <person name="Wasteson Y."/>
        </authorList>
    </citation>
    <scope>NUCLEOTIDE SEQUENCE [LARGE SCALE GENOMIC DNA]</scope>
    <source>
        <strain evidence="2">StR 01</strain>
    </source>
</reference>
<feature type="signal peptide" evidence="1">
    <location>
        <begin position="1"/>
        <end position="19"/>
    </location>
</feature>
<proteinExistence type="predicted"/>
<evidence type="ECO:0000256" key="1">
    <source>
        <dbReference type="SAM" id="SignalP"/>
    </source>
</evidence>
<accession>A0A411DHP5</accession>